<organism evidence="1 2">
    <name type="scientific">Rhodocyclus tenuis</name>
    <name type="common">Rhodospirillum tenue</name>
    <dbReference type="NCBI Taxonomy" id="1066"/>
    <lineage>
        <taxon>Bacteria</taxon>
        <taxon>Pseudomonadati</taxon>
        <taxon>Pseudomonadota</taxon>
        <taxon>Betaproteobacteria</taxon>
        <taxon>Rhodocyclales</taxon>
        <taxon>Rhodocyclaceae</taxon>
        <taxon>Rhodocyclus</taxon>
    </lineage>
</organism>
<dbReference type="AlphaFoldDB" id="A0A840GAJ4"/>
<evidence type="ECO:0000313" key="1">
    <source>
        <dbReference type="EMBL" id="MBB4245662.1"/>
    </source>
</evidence>
<accession>A0A840GAJ4</accession>
<name>A0A840GAJ4_RHOTE</name>
<dbReference type="EMBL" id="JACIGE010000001">
    <property type="protein sequence ID" value="MBB4245662.1"/>
    <property type="molecule type" value="Genomic_DNA"/>
</dbReference>
<keyword evidence="2" id="KW-1185">Reference proteome</keyword>
<reference evidence="1 2" key="1">
    <citation type="submission" date="2020-08" db="EMBL/GenBank/DDBJ databases">
        <title>Genome sequencing of Purple Non-Sulfur Bacteria from various extreme environments.</title>
        <authorList>
            <person name="Mayer M."/>
        </authorList>
    </citation>
    <scope>NUCLEOTIDE SEQUENCE [LARGE SCALE GENOMIC DNA]</scope>
    <source>
        <strain evidence="1 2">2761</strain>
    </source>
</reference>
<dbReference type="Proteomes" id="UP000587070">
    <property type="component" value="Unassembled WGS sequence"/>
</dbReference>
<sequence length="101" mass="11108">MKLTGFADDYKVDPAKNSAKIPVETDVSWLGEISHNGTSILCLDVDQQDNDLYIDGVTSTQWVVGYGYGTAYLCLGVFDNFLEASEVARETLSRFSLAPLH</sequence>
<protein>
    <submittedName>
        <fullName evidence="1">Uncharacterized protein</fullName>
    </submittedName>
</protein>
<comment type="caution">
    <text evidence="1">The sequence shown here is derived from an EMBL/GenBank/DDBJ whole genome shotgun (WGS) entry which is preliminary data.</text>
</comment>
<evidence type="ECO:0000313" key="2">
    <source>
        <dbReference type="Proteomes" id="UP000587070"/>
    </source>
</evidence>
<dbReference type="RefSeq" id="WP_153117164.1">
    <property type="nucleotide sequence ID" value="NZ_JACIGE010000001.1"/>
</dbReference>
<proteinExistence type="predicted"/>
<gene>
    <name evidence="1" type="ORF">GGD90_000011</name>
</gene>